<dbReference type="Gene3D" id="3.40.47.10">
    <property type="match status" value="2"/>
</dbReference>
<keyword evidence="1" id="KW-0808">Transferase</keyword>
<proteinExistence type="predicted"/>
<dbReference type="Pfam" id="PF08545">
    <property type="entry name" value="ACP_syn_III"/>
    <property type="match status" value="1"/>
</dbReference>
<keyword evidence="6" id="KW-1185">Reference proteome</keyword>
<evidence type="ECO:0000256" key="1">
    <source>
        <dbReference type="ARBA" id="ARBA00022679"/>
    </source>
</evidence>
<dbReference type="Pfam" id="PF08541">
    <property type="entry name" value="ACP_syn_III_C"/>
    <property type="match status" value="1"/>
</dbReference>
<dbReference type="GO" id="GO:0004315">
    <property type="term" value="F:3-oxoacyl-[acyl-carrier-protein] synthase activity"/>
    <property type="evidence" value="ECO:0007669"/>
    <property type="project" value="InterPro"/>
</dbReference>
<evidence type="ECO:0000256" key="2">
    <source>
        <dbReference type="ARBA" id="ARBA00023315"/>
    </source>
</evidence>
<evidence type="ECO:0000313" key="5">
    <source>
        <dbReference type="EMBL" id="ORJ24335.1"/>
    </source>
</evidence>
<sequence length="321" mass="34572">MTRAGITAFETVIPPGSLSRQDIARLSGVEAKELEEILPAPALSVFAADKADWEYATEAASRALEQGAVPASRLGWIIYCGSGVWDKPFWSPAAKVAEQLGAHQAHCFEVVNFCNAGATGIAIASDRVNANPGKVALVVICDRLSGLIDHSDAASRALFNFGDSATALLIGVDQPLLTLTACDMQTDPSWCDMYQGEYREGRVLARKNSVRKGLLQVYVDMLSKLLDSSLSKAATRLDDLRFLLINQGDINVHQALLTRLGLPAERSVFNYHTNGHLGGGDNWIALRQLLAAGKLNKGDRLALATSAMGFSWGISLFEVTR</sequence>
<protein>
    <recommendedName>
        <fullName evidence="7">3-oxoacyl-ACP synthase</fullName>
    </recommendedName>
</protein>
<dbReference type="SUPFAM" id="SSF53901">
    <property type="entry name" value="Thiolase-like"/>
    <property type="match status" value="1"/>
</dbReference>
<dbReference type="STRING" id="1646377.BS640_16470"/>
<dbReference type="RefSeq" id="WP_017494387.1">
    <property type="nucleotide sequence ID" value="NZ_CAUQAZ010000166.1"/>
</dbReference>
<accession>A0A1X0WC91</accession>
<evidence type="ECO:0000259" key="3">
    <source>
        <dbReference type="Pfam" id="PF08541"/>
    </source>
</evidence>
<dbReference type="GO" id="GO:0006633">
    <property type="term" value="P:fatty acid biosynthetic process"/>
    <property type="evidence" value="ECO:0007669"/>
    <property type="project" value="InterPro"/>
</dbReference>
<evidence type="ECO:0008006" key="7">
    <source>
        <dbReference type="Google" id="ProtNLM"/>
    </source>
</evidence>
<dbReference type="GO" id="GO:0044550">
    <property type="term" value="P:secondary metabolite biosynthetic process"/>
    <property type="evidence" value="ECO:0007669"/>
    <property type="project" value="TreeGrafter"/>
</dbReference>
<reference evidence="5 6" key="1">
    <citation type="journal article" date="2017" name="Int. J. Syst. Evol. Microbiol.">
        <title>Rouxiella badensis sp. nov. and Rouxiella silvae sp. nov. isolated from peat bog soil in Germany and emendation of the genus description.</title>
        <authorList>
            <person name="Le Fleche-Mateos A."/>
            <person name="Kugler J.H."/>
            <person name="Hansen S.H."/>
            <person name="Syldatk C."/>
            <person name="Hausmann R."/>
            <person name="Lomprez F."/>
            <person name="Vandenbogaert M."/>
            <person name="Manuguerra J.C."/>
            <person name="Grimont P.A."/>
        </authorList>
    </citation>
    <scope>NUCLEOTIDE SEQUENCE [LARGE SCALE GENOMIC DNA]</scope>
    <source>
        <strain evidence="5 6">DSM 100043</strain>
    </source>
</reference>
<gene>
    <name evidence="5" type="ORF">BS640_16470</name>
</gene>
<feature type="domain" description="Beta-ketoacyl-[acyl-carrier-protein] synthase III N-terminal" evidence="4">
    <location>
        <begin position="108"/>
        <end position="187"/>
    </location>
</feature>
<dbReference type="AlphaFoldDB" id="A0A1X0WC91"/>
<evidence type="ECO:0000259" key="4">
    <source>
        <dbReference type="Pfam" id="PF08545"/>
    </source>
</evidence>
<dbReference type="InterPro" id="IPR016039">
    <property type="entry name" value="Thiolase-like"/>
</dbReference>
<dbReference type="PANTHER" id="PTHR34069">
    <property type="entry name" value="3-OXOACYL-[ACYL-CARRIER-PROTEIN] SYNTHASE 3"/>
    <property type="match status" value="1"/>
</dbReference>
<keyword evidence="2" id="KW-0012">Acyltransferase</keyword>
<feature type="domain" description="Beta-ketoacyl-[acyl-carrier-protein] synthase III C-terminal" evidence="3">
    <location>
        <begin position="230"/>
        <end position="318"/>
    </location>
</feature>
<dbReference type="CDD" id="cd00827">
    <property type="entry name" value="init_cond_enzymes"/>
    <property type="match status" value="1"/>
</dbReference>
<dbReference type="PANTHER" id="PTHR34069:SF2">
    <property type="entry name" value="BETA-KETOACYL-[ACYL-CARRIER-PROTEIN] SYNTHASE III"/>
    <property type="match status" value="1"/>
</dbReference>
<dbReference type="InterPro" id="IPR013747">
    <property type="entry name" value="ACP_syn_III_C"/>
</dbReference>
<dbReference type="InterPro" id="IPR013751">
    <property type="entry name" value="ACP_syn_III_N"/>
</dbReference>
<evidence type="ECO:0000313" key="6">
    <source>
        <dbReference type="Proteomes" id="UP000192536"/>
    </source>
</evidence>
<dbReference type="GeneID" id="93566352"/>
<name>A0A1X0WC91_9GAMM</name>
<dbReference type="EMBL" id="MRWE01000030">
    <property type="protein sequence ID" value="ORJ24335.1"/>
    <property type="molecule type" value="Genomic_DNA"/>
</dbReference>
<organism evidence="5 6">
    <name type="scientific">Rouxiella badensis</name>
    <dbReference type="NCBI Taxonomy" id="1646377"/>
    <lineage>
        <taxon>Bacteria</taxon>
        <taxon>Pseudomonadati</taxon>
        <taxon>Pseudomonadota</taxon>
        <taxon>Gammaproteobacteria</taxon>
        <taxon>Enterobacterales</taxon>
        <taxon>Yersiniaceae</taxon>
        <taxon>Rouxiella</taxon>
    </lineage>
</organism>
<dbReference type="Proteomes" id="UP000192536">
    <property type="component" value="Unassembled WGS sequence"/>
</dbReference>
<comment type="caution">
    <text evidence="5">The sequence shown here is derived from an EMBL/GenBank/DDBJ whole genome shotgun (WGS) entry which is preliminary data.</text>
</comment>